<evidence type="ECO:0000313" key="3">
    <source>
        <dbReference type="Proteomes" id="UP000609531"/>
    </source>
</evidence>
<dbReference type="EC" id="3.5.1.4" evidence="2"/>
<dbReference type="AlphaFoldDB" id="A0A934ISF7"/>
<name>A0A934ISF7_9HYPH</name>
<dbReference type="InterPro" id="IPR023631">
    <property type="entry name" value="Amidase_dom"/>
</dbReference>
<keyword evidence="3" id="KW-1185">Reference proteome</keyword>
<accession>A0A934ISF7</accession>
<protein>
    <submittedName>
        <fullName evidence="2">Amidase</fullName>
        <ecNumber evidence="2">3.5.1.4</ecNumber>
    </submittedName>
</protein>
<evidence type="ECO:0000313" key="2">
    <source>
        <dbReference type="EMBL" id="MBJ3777788.1"/>
    </source>
</evidence>
<keyword evidence="2" id="KW-0378">Hydrolase</keyword>
<sequence>MEDTVNAFVDVFTIEGGSGPLSGLTFGAKDLYDVEGHVTGCGNPDWARTHPAATAHCPVVATLLAAGATLMGKTHTDELAYSLMGANAHYGTPTNSADPRRMPGGSSSGSVAAVAAGLVDIGLGSDTGGSVRLPASFCGVWGLRTTHGAVPLEGAMPMAPSFDTVGWFTRDLATMARTTAAMGLAGEGPLPPRLLLPVDLWAQAMPATVDAVAPTLAALEAAVGPAVPVVVAEEGIDTWFDAFRIAQAAEVWETHGAWVSAVKPNFGPGIADRFAMASAIGSDERAAALAMREKVRARAAALLADGAVVVLPTSPGPAPFRDADEPTLNAFRNRALRMLCLAGHAGLPQLSVPAGVVEGGPVGLSLVGPRHGEGSLLSLAATL</sequence>
<organism evidence="2 3">
    <name type="scientific">Acuticoccus mangrovi</name>
    <dbReference type="NCBI Taxonomy" id="2796142"/>
    <lineage>
        <taxon>Bacteria</taxon>
        <taxon>Pseudomonadati</taxon>
        <taxon>Pseudomonadota</taxon>
        <taxon>Alphaproteobacteria</taxon>
        <taxon>Hyphomicrobiales</taxon>
        <taxon>Amorphaceae</taxon>
        <taxon>Acuticoccus</taxon>
    </lineage>
</organism>
<dbReference type="NCBIfam" id="NF006169">
    <property type="entry name" value="PRK08310.1"/>
    <property type="match status" value="1"/>
</dbReference>
<reference evidence="2" key="1">
    <citation type="submission" date="2020-12" db="EMBL/GenBank/DDBJ databases">
        <title>Bacterial taxonomy.</title>
        <authorList>
            <person name="Pan X."/>
        </authorList>
    </citation>
    <scope>NUCLEOTIDE SEQUENCE</scope>
    <source>
        <strain evidence="2">B2012</strain>
    </source>
</reference>
<dbReference type="PANTHER" id="PTHR46310">
    <property type="entry name" value="AMIDASE 1"/>
    <property type="match status" value="1"/>
</dbReference>
<dbReference type="RefSeq" id="WP_198883686.1">
    <property type="nucleotide sequence ID" value="NZ_JAEKJA010000020.1"/>
</dbReference>
<feature type="domain" description="Amidase" evidence="1">
    <location>
        <begin position="18"/>
        <end position="181"/>
    </location>
</feature>
<dbReference type="Proteomes" id="UP000609531">
    <property type="component" value="Unassembled WGS sequence"/>
</dbReference>
<proteinExistence type="predicted"/>
<dbReference type="EMBL" id="JAEKJA010000020">
    <property type="protein sequence ID" value="MBJ3777788.1"/>
    <property type="molecule type" value="Genomic_DNA"/>
</dbReference>
<feature type="domain" description="Amidase" evidence="1">
    <location>
        <begin position="266"/>
        <end position="377"/>
    </location>
</feature>
<dbReference type="InterPro" id="IPR036928">
    <property type="entry name" value="AS_sf"/>
</dbReference>
<gene>
    <name evidence="2" type="ORF">JCR33_18925</name>
</gene>
<dbReference type="Gene3D" id="3.90.1300.10">
    <property type="entry name" value="Amidase signature (AS) domain"/>
    <property type="match status" value="1"/>
</dbReference>
<comment type="caution">
    <text evidence="2">The sequence shown here is derived from an EMBL/GenBank/DDBJ whole genome shotgun (WGS) entry which is preliminary data.</text>
</comment>
<evidence type="ECO:0000259" key="1">
    <source>
        <dbReference type="Pfam" id="PF01425"/>
    </source>
</evidence>
<dbReference type="PANTHER" id="PTHR46310:SF7">
    <property type="entry name" value="AMIDASE 1"/>
    <property type="match status" value="1"/>
</dbReference>
<dbReference type="Pfam" id="PF01425">
    <property type="entry name" value="Amidase"/>
    <property type="match status" value="2"/>
</dbReference>
<dbReference type="SUPFAM" id="SSF75304">
    <property type="entry name" value="Amidase signature (AS) enzymes"/>
    <property type="match status" value="1"/>
</dbReference>
<dbReference type="GO" id="GO:0004040">
    <property type="term" value="F:amidase activity"/>
    <property type="evidence" value="ECO:0007669"/>
    <property type="project" value="UniProtKB-EC"/>
</dbReference>